<feature type="region of interest" description="Disordered" evidence="1">
    <location>
        <begin position="253"/>
        <end position="272"/>
    </location>
</feature>
<dbReference type="InterPro" id="IPR021109">
    <property type="entry name" value="Peptidase_aspartic_dom_sf"/>
</dbReference>
<dbReference type="OrthoDB" id="2434948at2759"/>
<comment type="caution">
    <text evidence="2">The sequence shown here is derived from an EMBL/GenBank/DDBJ whole genome shotgun (WGS) entry which is preliminary data.</text>
</comment>
<feature type="compositionally biased region" description="Low complexity" evidence="1">
    <location>
        <begin position="204"/>
        <end position="217"/>
    </location>
</feature>
<feature type="region of interest" description="Disordered" evidence="1">
    <location>
        <begin position="177"/>
        <end position="217"/>
    </location>
</feature>
<keyword evidence="3" id="KW-1185">Reference proteome</keyword>
<sequence>MVFIETLVEGKIPVKALIDTSSKFNTISKRLFDKLKSNHGIRPSCSLVNNLYGDVIGEINCLDLQFRHKGKWQSLDRIDAIEFEILKNSRFDLVLGQGWLWIHEVEMSFKLSHKENFDPLAKIIIDGMCIPLIDKDFNKVSPSKNNSSNSIESRSNPTLEEFVDMFKKLSLRNKDNMHRKKRRGIFRNKPHVSPMPRWIKSETETNSSSSDSESTDSNWYDLDLIKPRKKRQSLEKAELRVFDLSPIHRVHIKKKKVCSSTQKHRKNKPIRN</sequence>
<name>A0A8H4ASC4_GIGMA</name>
<protein>
    <submittedName>
        <fullName evidence="2">Uncharacterized protein</fullName>
    </submittedName>
</protein>
<dbReference type="Proteomes" id="UP000439903">
    <property type="component" value="Unassembled WGS sequence"/>
</dbReference>
<proteinExistence type="predicted"/>
<feature type="compositionally biased region" description="Basic residues" evidence="1">
    <location>
        <begin position="177"/>
        <end position="190"/>
    </location>
</feature>
<evidence type="ECO:0000256" key="1">
    <source>
        <dbReference type="SAM" id="MobiDB-lite"/>
    </source>
</evidence>
<accession>A0A8H4ASC4</accession>
<gene>
    <name evidence="2" type="ORF">F8M41_013386</name>
</gene>
<dbReference type="CDD" id="cd00303">
    <property type="entry name" value="retropepsin_like"/>
    <property type="match status" value="1"/>
</dbReference>
<organism evidence="2 3">
    <name type="scientific">Gigaspora margarita</name>
    <dbReference type="NCBI Taxonomy" id="4874"/>
    <lineage>
        <taxon>Eukaryota</taxon>
        <taxon>Fungi</taxon>
        <taxon>Fungi incertae sedis</taxon>
        <taxon>Mucoromycota</taxon>
        <taxon>Glomeromycotina</taxon>
        <taxon>Glomeromycetes</taxon>
        <taxon>Diversisporales</taxon>
        <taxon>Gigasporaceae</taxon>
        <taxon>Gigaspora</taxon>
    </lineage>
</organism>
<dbReference type="AlphaFoldDB" id="A0A8H4ASC4"/>
<reference evidence="2 3" key="1">
    <citation type="journal article" date="2019" name="Environ. Microbiol.">
        <title>At the nexus of three kingdoms: the genome of the mycorrhizal fungus Gigaspora margarita provides insights into plant, endobacterial and fungal interactions.</title>
        <authorList>
            <person name="Venice F."/>
            <person name="Ghignone S."/>
            <person name="Salvioli di Fossalunga A."/>
            <person name="Amselem J."/>
            <person name="Novero M."/>
            <person name="Xianan X."/>
            <person name="Sedzielewska Toro K."/>
            <person name="Morin E."/>
            <person name="Lipzen A."/>
            <person name="Grigoriev I.V."/>
            <person name="Henrissat B."/>
            <person name="Martin F.M."/>
            <person name="Bonfante P."/>
        </authorList>
    </citation>
    <scope>NUCLEOTIDE SEQUENCE [LARGE SCALE GENOMIC DNA]</scope>
    <source>
        <strain evidence="2 3">BEG34</strain>
    </source>
</reference>
<evidence type="ECO:0000313" key="3">
    <source>
        <dbReference type="Proteomes" id="UP000439903"/>
    </source>
</evidence>
<dbReference type="EMBL" id="WTPW01000272">
    <property type="protein sequence ID" value="KAF0527932.1"/>
    <property type="molecule type" value="Genomic_DNA"/>
</dbReference>
<evidence type="ECO:0000313" key="2">
    <source>
        <dbReference type="EMBL" id="KAF0527932.1"/>
    </source>
</evidence>
<dbReference type="Gene3D" id="2.40.70.10">
    <property type="entry name" value="Acid Proteases"/>
    <property type="match status" value="1"/>
</dbReference>